<evidence type="ECO:0000313" key="2">
    <source>
        <dbReference type="EMBL" id="CEM52938.1"/>
    </source>
</evidence>
<proteinExistence type="predicted"/>
<evidence type="ECO:0000256" key="1">
    <source>
        <dbReference type="SAM" id="MobiDB-lite"/>
    </source>
</evidence>
<feature type="compositionally biased region" description="Basic and acidic residues" evidence="1">
    <location>
        <begin position="85"/>
        <end position="116"/>
    </location>
</feature>
<protein>
    <submittedName>
        <fullName evidence="2">Uncharacterized protein</fullName>
    </submittedName>
</protein>
<dbReference type="AlphaFoldDB" id="A0A0G4I7A9"/>
<sequence>MDVLVLTETRTEMTMCSLSGGGMGGTNYPLEREGRMVTATGGIAVLLSRRARELGFQTERATEAAVFVQAPGFPLIVGLYDPPEDSTHENDGFLEERKWRKREEKESKEGTNERMKCACAGTSMPGQHEGGNEKSRES</sequence>
<feature type="region of interest" description="Disordered" evidence="1">
    <location>
        <begin position="81"/>
        <end position="138"/>
    </location>
</feature>
<name>A0A0G4I7A9_9ALVE</name>
<dbReference type="VEuPathDB" id="CryptoDB:Cvel_36508"/>
<dbReference type="PhylomeDB" id="A0A0G4I7A9"/>
<dbReference type="EMBL" id="CDMZ01005439">
    <property type="protein sequence ID" value="CEM52938.1"/>
    <property type="molecule type" value="Genomic_DNA"/>
</dbReference>
<accession>A0A0G4I7A9</accession>
<reference evidence="2" key="1">
    <citation type="submission" date="2014-11" db="EMBL/GenBank/DDBJ databases">
        <authorList>
            <person name="Otto D Thomas"/>
            <person name="Naeem Raeece"/>
        </authorList>
    </citation>
    <scope>NUCLEOTIDE SEQUENCE</scope>
</reference>
<gene>
    <name evidence="2" type="ORF">Cvel_36508</name>
</gene>
<organism evidence="2">
    <name type="scientific">Chromera velia CCMP2878</name>
    <dbReference type="NCBI Taxonomy" id="1169474"/>
    <lineage>
        <taxon>Eukaryota</taxon>
        <taxon>Sar</taxon>
        <taxon>Alveolata</taxon>
        <taxon>Colpodellida</taxon>
        <taxon>Chromeraceae</taxon>
        <taxon>Chromera</taxon>
    </lineage>
</organism>